<sequence>MVALESGVCVCLAGWNGPDCTFPDAVWDTHIFHVWYAAGLIKRRARPRTVINGLILDHQLDLLEIRVKELGDAVDCYIIVESNYTYFGTASRSICRQPYMQGFLREYAHKIIPLAVTVFDYGDANPWAPAKNLRSYLWQECQKQLNGLQEDDIIVMTDVDQIPSRDVLLFLKHHDGYGEPVSFNLRSFLYGFFWESKRPTRMRGACTVEFLRNGYNNDTSLLHNVHTYFVTPLSRYTGTVNREWTITGSAPRYSGWLCSWCYDAHGIQVRR</sequence>
<dbReference type="OMA" id="GCKRNIV"/>
<proteinExistence type="predicted"/>
<dbReference type="PANTHER" id="PTHR12224">
    <property type="entry name" value="BETA-1,4-MANNOSYL-GLYCOPROTEIN BETA-1,4-N-ACETYLGLUCOSAMINYL-TRANSFERASE"/>
    <property type="match status" value="1"/>
</dbReference>
<comment type="caution">
    <text evidence="1">Lacks conserved residue(s) required for the propagation of feature annotation.</text>
</comment>
<dbReference type="GO" id="GO:0003830">
    <property type="term" value="F:beta-1,4-mannosylglycoprotein 4-beta-N-acetylglucosaminyltransferase activity"/>
    <property type="evidence" value="ECO:0007669"/>
    <property type="project" value="InterPro"/>
</dbReference>
<dbReference type="PROSITE" id="PS01186">
    <property type="entry name" value="EGF_2"/>
    <property type="match status" value="1"/>
</dbReference>
<dbReference type="OrthoDB" id="6474464at2759"/>
<organism evidence="3 4">
    <name type="scientific">Haemaphysalis longicornis</name>
    <name type="common">Bush tick</name>
    <dbReference type="NCBI Taxonomy" id="44386"/>
    <lineage>
        <taxon>Eukaryota</taxon>
        <taxon>Metazoa</taxon>
        <taxon>Ecdysozoa</taxon>
        <taxon>Arthropoda</taxon>
        <taxon>Chelicerata</taxon>
        <taxon>Arachnida</taxon>
        <taxon>Acari</taxon>
        <taxon>Parasitiformes</taxon>
        <taxon>Ixodida</taxon>
        <taxon>Ixodoidea</taxon>
        <taxon>Ixodidae</taxon>
        <taxon>Haemaphysalinae</taxon>
        <taxon>Haemaphysalis</taxon>
    </lineage>
</organism>
<accession>A0A9J6H2L5</accession>
<dbReference type="VEuPathDB" id="VectorBase:HLOH_058991"/>
<keyword evidence="4" id="KW-1185">Reference proteome</keyword>
<evidence type="ECO:0000313" key="4">
    <source>
        <dbReference type="Proteomes" id="UP000821853"/>
    </source>
</evidence>
<gene>
    <name evidence="3" type="ORF">HPB48_008396</name>
</gene>
<dbReference type="AlphaFoldDB" id="A0A9J6H2L5"/>
<feature type="domain" description="EGF-like" evidence="2">
    <location>
        <begin position="1"/>
        <end position="21"/>
    </location>
</feature>
<dbReference type="GO" id="GO:0016020">
    <property type="term" value="C:membrane"/>
    <property type="evidence" value="ECO:0007669"/>
    <property type="project" value="InterPro"/>
</dbReference>
<dbReference type="InterPro" id="IPR000742">
    <property type="entry name" value="EGF"/>
</dbReference>
<dbReference type="GO" id="GO:0006044">
    <property type="term" value="P:N-acetylglucosamine metabolic process"/>
    <property type="evidence" value="ECO:0007669"/>
    <property type="project" value="TreeGrafter"/>
</dbReference>
<dbReference type="PROSITE" id="PS50026">
    <property type="entry name" value="EGF_3"/>
    <property type="match status" value="1"/>
</dbReference>
<dbReference type="EMBL" id="JABSTR010000011">
    <property type="protein sequence ID" value="KAH9380943.1"/>
    <property type="molecule type" value="Genomic_DNA"/>
</dbReference>
<dbReference type="InterPro" id="IPR006813">
    <property type="entry name" value="Glyco_trans_17"/>
</dbReference>
<dbReference type="PANTHER" id="PTHR12224:SF0">
    <property type="entry name" value="BETA-1,4-MANNOSYL-GLYCOPROTEIN 4-BETA-N-ACETYLGLUCOSAMINYLTRANSFERASE"/>
    <property type="match status" value="1"/>
</dbReference>
<evidence type="ECO:0000259" key="2">
    <source>
        <dbReference type="PROSITE" id="PS50026"/>
    </source>
</evidence>
<dbReference type="Proteomes" id="UP000821853">
    <property type="component" value="Chromosome 9"/>
</dbReference>
<protein>
    <recommendedName>
        <fullName evidence="2">EGF-like domain-containing protein</fullName>
    </recommendedName>
</protein>
<name>A0A9J6H2L5_HAELO</name>
<reference evidence="3 4" key="1">
    <citation type="journal article" date="2020" name="Cell">
        <title>Large-Scale Comparative Analyses of Tick Genomes Elucidate Their Genetic Diversity and Vector Capacities.</title>
        <authorList>
            <consortium name="Tick Genome and Microbiome Consortium (TIGMIC)"/>
            <person name="Jia N."/>
            <person name="Wang J."/>
            <person name="Shi W."/>
            <person name="Du L."/>
            <person name="Sun Y."/>
            <person name="Zhan W."/>
            <person name="Jiang J.F."/>
            <person name="Wang Q."/>
            <person name="Zhang B."/>
            <person name="Ji P."/>
            <person name="Bell-Sakyi L."/>
            <person name="Cui X.M."/>
            <person name="Yuan T.T."/>
            <person name="Jiang B.G."/>
            <person name="Yang W.F."/>
            <person name="Lam T.T."/>
            <person name="Chang Q.C."/>
            <person name="Ding S.J."/>
            <person name="Wang X.J."/>
            <person name="Zhu J.G."/>
            <person name="Ruan X.D."/>
            <person name="Zhao L."/>
            <person name="Wei J.T."/>
            <person name="Ye R.Z."/>
            <person name="Que T.C."/>
            <person name="Du C.H."/>
            <person name="Zhou Y.H."/>
            <person name="Cheng J.X."/>
            <person name="Dai P.F."/>
            <person name="Guo W.B."/>
            <person name="Han X.H."/>
            <person name="Huang E.J."/>
            <person name="Li L.F."/>
            <person name="Wei W."/>
            <person name="Gao Y.C."/>
            <person name="Liu J.Z."/>
            <person name="Shao H.Z."/>
            <person name="Wang X."/>
            <person name="Wang C.C."/>
            <person name="Yang T.C."/>
            <person name="Huo Q.B."/>
            <person name="Li W."/>
            <person name="Chen H.Y."/>
            <person name="Chen S.E."/>
            <person name="Zhou L.G."/>
            <person name="Ni X.B."/>
            <person name="Tian J.H."/>
            <person name="Sheng Y."/>
            <person name="Liu T."/>
            <person name="Pan Y.S."/>
            <person name="Xia L.Y."/>
            <person name="Li J."/>
            <person name="Zhao F."/>
            <person name="Cao W.C."/>
        </authorList>
    </citation>
    <scope>NUCLEOTIDE SEQUENCE [LARGE SCALE GENOMIC DNA]</scope>
    <source>
        <strain evidence="3">HaeL-2018</strain>
    </source>
</reference>
<comment type="caution">
    <text evidence="3">The sequence shown here is derived from an EMBL/GenBank/DDBJ whole genome shotgun (WGS) entry which is preliminary data.</text>
</comment>
<feature type="disulfide bond" evidence="1">
    <location>
        <begin position="11"/>
        <end position="20"/>
    </location>
</feature>
<keyword evidence="1" id="KW-1015">Disulfide bond</keyword>
<dbReference type="PROSITE" id="PS00022">
    <property type="entry name" value="EGF_1"/>
    <property type="match status" value="1"/>
</dbReference>
<evidence type="ECO:0000313" key="3">
    <source>
        <dbReference type="EMBL" id="KAH9380943.1"/>
    </source>
</evidence>
<evidence type="ECO:0000256" key="1">
    <source>
        <dbReference type="PROSITE-ProRule" id="PRU00076"/>
    </source>
</evidence>
<keyword evidence="1" id="KW-0245">EGF-like domain</keyword>
<dbReference type="Pfam" id="PF04724">
    <property type="entry name" value="Glyco_transf_17"/>
    <property type="match status" value="1"/>
</dbReference>